<dbReference type="Proteomes" id="UP000305948">
    <property type="component" value="Unassembled WGS sequence"/>
</dbReference>
<dbReference type="STRING" id="5364.A0A5C3NU77"/>
<feature type="compositionally biased region" description="Basic and acidic residues" evidence="1">
    <location>
        <begin position="84"/>
        <end position="111"/>
    </location>
</feature>
<dbReference type="GO" id="GO:0005666">
    <property type="term" value="C:RNA polymerase III complex"/>
    <property type="evidence" value="ECO:0007669"/>
    <property type="project" value="TreeGrafter"/>
</dbReference>
<proteinExistence type="predicted"/>
<dbReference type="InterPro" id="IPR006886">
    <property type="entry name" value="RNA_pol_III_Rpc5"/>
</dbReference>
<evidence type="ECO:0008006" key="4">
    <source>
        <dbReference type="Google" id="ProtNLM"/>
    </source>
</evidence>
<sequence>MNAEDDRLLTVLPIHLSNALAPNVHIHQFPLLTRPLQTPPSAQAAGKRIVFRVKPKVRRLEVHVPVDTRPEVWNSERARDLGIARVEDDKEKNQESQKTKSREGEEPRLSEIRMQSEQVPQQGAYMLGVVRDGRLHLHPVSETYQLRPTLTYMDVLSRKSKRRTGAGDDSDSDDGPPPDPDDEAPPPAVKKEKKQPTGEAREVQVAARRLDREGGQAIQGGLSAVRRDMLMTMRAEEEEAWEDLEYCDGETEESGVAYEAVFSKRQEPLECKTTVADFLKNTSNS</sequence>
<dbReference type="PANTHER" id="PTHR12069:SF0">
    <property type="entry name" value="DNA-DIRECTED RNA POLYMERASE III SUBUNIT RPC5"/>
    <property type="match status" value="1"/>
</dbReference>
<gene>
    <name evidence="2" type="ORF">OE88DRAFT_1650956</name>
</gene>
<organism evidence="2 3">
    <name type="scientific">Heliocybe sulcata</name>
    <dbReference type="NCBI Taxonomy" id="5364"/>
    <lineage>
        <taxon>Eukaryota</taxon>
        <taxon>Fungi</taxon>
        <taxon>Dikarya</taxon>
        <taxon>Basidiomycota</taxon>
        <taxon>Agaricomycotina</taxon>
        <taxon>Agaricomycetes</taxon>
        <taxon>Gloeophyllales</taxon>
        <taxon>Gloeophyllaceae</taxon>
        <taxon>Heliocybe</taxon>
    </lineage>
</organism>
<dbReference type="Pfam" id="PF04801">
    <property type="entry name" value="RPC5"/>
    <property type="match status" value="1"/>
</dbReference>
<dbReference type="GO" id="GO:0042797">
    <property type="term" value="P:tRNA transcription by RNA polymerase III"/>
    <property type="evidence" value="ECO:0007669"/>
    <property type="project" value="TreeGrafter"/>
</dbReference>
<dbReference type="AlphaFoldDB" id="A0A5C3NU77"/>
<evidence type="ECO:0000256" key="1">
    <source>
        <dbReference type="SAM" id="MobiDB-lite"/>
    </source>
</evidence>
<reference evidence="2 3" key="1">
    <citation type="journal article" date="2019" name="Nat. Ecol. Evol.">
        <title>Megaphylogeny resolves global patterns of mushroom evolution.</title>
        <authorList>
            <person name="Varga T."/>
            <person name="Krizsan K."/>
            <person name="Foldi C."/>
            <person name="Dima B."/>
            <person name="Sanchez-Garcia M."/>
            <person name="Sanchez-Ramirez S."/>
            <person name="Szollosi G.J."/>
            <person name="Szarkandi J.G."/>
            <person name="Papp V."/>
            <person name="Albert L."/>
            <person name="Andreopoulos W."/>
            <person name="Angelini C."/>
            <person name="Antonin V."/>
            <person name="Barry K.W."/>
            <person name="Bougher N.L."/>
            <person name="Buchanan P."/>
            <person name="Buyck B."/>
            <person name="Bense V."/>
            <person name="Catcheside P."/>
            <person name="Chovatia M."/>
            <person name="Cooper J."/>
            <person name="Damon W."/>
            <person name="Desjardin D."/>
            <person name="Finy P."/>
            <person name="Geml J."/>
            <person name="Haridas S."/>
            <person name="Hughes K."/>
            <person name="Justo A."/>
            <person name="Karasinski D."/>
            <person name="Kautmanova I."/>
            <person name="Kiss B."/>
            <person name="Kocsube S."/>
            <person name="Kotiranta H."/>
            <person name="LaButti K.M."/>
            <person name="Lechner B.E."/>
            <person name="Liimatainen K."/>
            <person name="Lipzen A."/>
            <person name="Lukacs Z."/>
            <person name="Mihaltcheva S."/>
            <person name="Morgado L.N."/>
            <person name="Niskanen T."/>
            <person name="Noordeloos M.E."/>
            <person name="Ohm R.A."/>
            <person name="Ortiz-Santana B."/>
            <person name="Ovrebo C."/>
            <person name="Racz N."/>
            <person name="Riley R."/>
            <person name="Savchenko A."/>
            <person name="Shiryaev A."/>
            <person name="Soop K."/>
            <person name="Spirin V."/>
            <person name="Szebenyi C."/>
            <person name="Tomsovsky M."/>
            <person name="Tulloss R.E."/>
            <person name="Uehling J."/>
            <person name="Grigoriev I.V."/>
            <person name="Vagvolgyi C."/>
            <person name="Papp T."/>
            <person name="Martin F.M."/>
            <person name="Miettinen O."/>
            <person name="Hibbett D.S."/>
            <person name="Nagy L.G."/>
        </authorList>
    </citation>
    <scope>NUCLEOTIDE SEQUENCE [LARGE SCALE GENOMIC DNA]</scope>
    <source>
        <strain evidence="2 3">OMC1185</strain>
    </source>
</reference>
<feature type="compositionally biased region" description="Acidic residues" evidence="1">
    <location>
        <begin position="168"/>
        <end position="184"/>
    </location>
</feature>
<dbReference type="OrthoDB" id="340681at2759"/>
<evidence type="ECO:0000313" key="3">
    <source>
        <dbReference type="Proteomes" id="UP000305948"/>
    </source>
</evidence>
<dbReference type="PANTHER" id="PTHR12069">
    <property type="entry name" value="DNA-DIRECTED RNA POLYMERASES III 80 KDA POLYPEPTIDE RNA POLYMERASE III SUBUNIT 5"/>
    <property type="match status" value="1"/>
</dbReference>
<feature type="region of interest" description="Disordered" evidence="1">
    <location>
        <begin position="84"/>
        <end position="120"/>
    </location>
</feature>
<name>A0A5C3NU77_9AGAM</name>
<feature type="compositionally biased region" description="Basic and acidic residues" evidence="1">
    <location>
        <begin position="194"/>
        <end position="214"/>
    </location>
</feature>
<accession>A0A5C3NU77</accession>
<protein>
    <recommendedName>
        <fullName evidence="4">DNA-directed RNA polymerase III subunit Rpc5</fullName>
    </recommendedName>
</protein>
<evidence type="ECO:0000313" key="2">
    <source>
        <dbReference type="EMBL" id="TFK57311.1"/>
    </source>
</evidence>
<dbReference type="EMBL" id="ML213503">
    <property type="protein sequence ID" value="TFK57311.1"/>
    <property type="molecule type" value="Genomic_DNA"/>
</dbReference>
<feature type="region of interest" description="Disordered" evidence="1">
    <location>
        <begin position="160"/>
        <end position="214"/>
    </location>
</feature>
<keyword evidence="3" id="KW-1185">Reference proteome</keyword>